<evidence type="ECO:0000256" key="6">
    <source>
        <dbReference type="ARBA" id="ARBA00023054"/>
    </source>
</evidence>
<organism evidence="8 9">
    <name type="scientific">Burkholderia mayonis</name>
    <dbReference type="NCBI Taxonomy" id="1385591"/>
    <lineage>
        <taxon>Bacteria</taxon>
        <taxon>Pseudomonadati</taxon>
        <taxon>Pseudomonadota</taxon>
        <taxon>Betaproteobacteria</taxon>
        <taxon>Burkholderiales</taxon>
        <taxon>Burkholderiaceae</taxon>
        <taxon>Burkholderia</taxon>
        <taxon>pseudomallei group</taxon>
    </lineage>
</organism>
<dbReference type="Gene3D" id="1.20.1710.10">
    <property type="entry name" value="IpaD-like"/>
    <property type="match status" value="1"/>
</dbReference>
<evidence type="ECO:0000313" key="8">
    <source>
        <dbReference type="EMBL" id="AOJ09984.1"/>
    </source>
</evidence>
<dbReference type="Pfam" id="PF06511">
    <property type="entry name" value="T3SS_TC"/>
    <property type="match status" value="1"/>
</dbReference>
<dbReference type="InterPro" id="IPR009483">
    <property type="entry name" value="IpaD/BipD/SipD"/>
</dbReference>
<comment type="subcellular location">
    <subcellularLocation>
        <location evidence="1">Secreted</location>
    </subcellularLocation>
</comment>
<evidence type="ECO:0000256" key="2">
    <source>
        <dbReference type="ARBA" id="ARBA00007741"/>
    </source>
</evidence>
<sequence length="311" mass="33895">MNINVEMGRALAARDWQAITALAQTSTVDAGAQAIADDDLRAAGVDRRVPEQKLGAMIDEFASARLPEQIDGRLIEGRRADLTVFDDARVAVRGHALAQRNLLERLGAEYLDGTLNAAGNDGGIPSDPILQGLIDVIGQGKSDVDAYSEIVDMMGKYFKSVAGVMSELQDCISAKDDKNMRIDGSRIRQLLQDVINNLPTVQLPKGADIARWRKELGDAVTISDSGVVTINPDKLKKMRDSLPDSSDVTWDTARYQAWNTGFSGQKDNIQNDVQTLVQKFSHQNSSFDNLVKVLSGSISTLMDTAKSYLQI</sequence>
<dbReference type="NCBIfam" id="TIGR02553">
    <property type="entry name" value="SipD_IpaD_SspD"/>
    <property type="match status" value="1"/>
</dbReference>
<gene>
    <name evidence="8" type="ORF">WS71_22230</name>
</gene>
<keyword evidence="6" id="KW-0175">Coiled coil</keyword>
<dbReference type="Proteomes" id="UP000067711">
    <property type="component" value="Chromosome 1"/>
</dbReference>
<evidence type="ECO:0000256" key="4">
    <source>
        <dbReference type="ARBA" id="ARBA00022525"/>
    </source>
</evidence>
<keyword evidence="4" id="KW-0964">Secreted</keyword>
<evidence type="ECO:0000256" key="1">
    <source>
        <dbReference type="ARBA" id="ARBA00004613"/>
    </source>
</evidence>
<evidence type="ECO:0000256" key="5">
    <source>
        <dbReference type="ARBA" id="ARBA00023026"/>
    </source>
</evidence>
<dbReference type="EMBL" id="CP013389">
    <property type="protein sequence ID" value="AOJ09984.1"/>
    <property type="molecule type" value="Genomic_DNA"/>
</dbReference>
<dbReference type="RefSeq" id="WP_108026965.1">
    <property type="nucleotide sequence ID" value="NZ_CP013389.1"/>
</dbReference>
<dbReference type="GO" id="GO:0005576">
    <property type="term" value="C:extracellular region"/>
    <property type="evidence" value="ECO:0007669"/>
    <property type="project" value="UniProtKB-SubCell"/>
</dbReference>
<comment type="similarity">
    <text evidence="2">Belongs to the invasin protein D family.</text>
</comment>
<comment type="function">
    <text evidence="7">Required for invasion of epithelial cells, as well as for survival within host cells, escape from endocytic vesicles and subsequent actin-tail formation. Probably regulates the secretion of effectors BipB and BipC and their final integration into the target cell membrane.</text>
</comment>
<dbReference type="AlphaFoldDB" id="A0A1B4G241"/>
<dbReference type="SUPFAM" id="SSF140693">
    <property type="entry name" value="IpaD-like"/>
    <property type="match status" value="1"/>
</dbReference>
<reference evidence="8 9" key="1">
    <citation type="submission" date="2015-12" db="EMBL/GenBank/DDBJ databases">
        <title>Diversity of Burkholderia near neighbor genomes.</title>
        <authorList>
            <person name="Sahl J."/>
            <person name="Wagner D."/>
            <person name="Keim P."/>
        </authorList>
    </citation>
    <scope>NUCLEOTIDE SEQUENCE [LARGE SCALE GENOMIC DNA]</scope>
    <source>
        <strain evidence="8 9">BDU8</strain>
    </source>
</reference>
<evidence type="ECO:0000256" key="3">
    <source>
        <dbReference type="ARBA" id="ARBA00018825"/>
    </source>
</evidence>
<evidence type="ECO:0000256" key="7">
    <source>
        <dbReference type="ARBA" id="ARBA00025541"/>
    </source>
</evidence>
<protein>
    <recommendedName>
        <fullName evidence="3">Translocator protein BipD</fullName>
    </recommendedName>
</protein>
<proteinExistence type="inferred from homology"/>
<accession>A0A1B4G241</accession>
<dbReference type="InterPro" id="IPR036708">
    <property type="entry name" value="BipD-like_sf"/>
</dbReference>
<keyword evidence="5" id="KW-0843">Virulence</keyword>
<name>A0A1B4G241_9BURK</name>
<evidence type="ECO:0000313" key="9">
    <source>
        <dbReference type="Proteomes" id="UP000067711"/>
    </source>
</evidence>